<reference evidence="1" key="2">
    <citation type="submission" date="2015-06" db="UniProtKB">
        <authorList>
            <consortium name="EnsemblPlants"/>
        </authorList>
    </citation>
    <scope>IDENTIFICATION</scope>
</reference>
<dbReference type="EnsemblPlants" id="ORUFI02G25700.1">
    <property type="protein sequence ID" value="ORUFI02G25700.1"/>
    <property type="gene ID" value="ORUFI02G25700"/>
</dbReference>
<dbReference type="AlphaFoldDB" id="A0A0E0NHV8"/>
<sequence>MDVHEYVLRRSPNLERRPWVRSRSKNSRLSLVDAAPFDRRKKKKTMSTPMHSVYASACFWSSSRSCWCLCIRRPGTEGMAASPPDYFVAIDAVSGLDPSTDLGRPALDPAFSLTVRVASRSSAHGACVRAGTSVLVSYRGVPLAGGRAPADPELCAGPMGAAEDGSVVARGSGVRVPGPQLDALAEDMRRGEALFEVTLAMPYYGQRKVASCWDRVGDAAALRVPCDVSLVDPRRLAGITGFSDLPTMPQYSVEIASVSGLDPATDLHAGAALDPVFNLTVGIASKGEYRGVCIEPRTAVKVSYSYLGLPLAGGRVPEVCAGPKEPAEKRTVVARGVGVSVPGYMLDSLAEDMRSGKAVFEVKLIKGDGDRYSRTVATCWARVGRGLDDRCI</sequence>
<dbReference type="HOGENOM" id="CLU_058317_0_0_1"/>
<dbReference type="eggNOG" id="ENOG502R4E4">
    <property type="taxonomic scope" value="Eukaryota"/>
</dbReference>
<dbReference type="PANTHER" id="PTHR33994">
    <property type="entry name" value="OS04G0515000 PROTEIN"/>
    <property type="match status" value="1"/>
</dbReference>
<proteinExistence type="predicted"/>
<evidence type="ECO:0000313" key="1">
    <source>
        <dbReference type="EnsemblPlants" id="ORUFI02G25700.1"/>
    </source>
</evidence>
<dbReference type="OMA" id="GNDCFEP"/>
<dbReference type="PANTHER" id="PTHR33994:SF25">
    <property type="entry name" value="OS02G0619200 PROTEIN"/>
    <property type="match status" value="1"/>
</dbReference>
<dbReference type="Gramene" id="ORUFI02G25700.1">
    <property type="protein sequence ID" value="ORUFI02G25700.1"/>
    <property type="gene ID" value="ORUFI02G25700"/>
</dbReference>
<organism evidence="1 2">
    <name type="scientific">Oryza rufipogon</name>
    <name type="common">Brownbeard rice</name>
    <name type="synonym">Asian wild rice</name>
    <dbReference type="NCBI Taxonomy" id="4529"/>
    <lineage>
        <taxon>Eukaryota</taxon>
        <taxon>Viridiplantae</taxon>
        <taxon>Streptophyta</taxon>
        <taxon>Embryophyta</taxon>
        <taxon>Tracheophyta</taxon>
        <taxon>Spermatophyta</taxon>
        <taxon>Magnoliopsida</taxon>
        <taxon>Liliopsida</taxon>
        <taxon>Poales</taxon>
        <taxon>Poaceae</taxon>
        <taxon>BOP clade</taxon>
        <taxon>Oryzoideae</taxon>
        <taxon>Oryzeae</taxon>
        <taxon>Oryzinae</taxon>
        <taxon>Oryza</taxon>
    </lineage>
</organism>
<protein>
    <submittedName>
        <fullName evidence="1">Uncharacterized protein</fullName>
    </submittedName>
</protein>
<evidence type="ECO:0000313" key="2">
    <source>
        <dbReference type="Proteomes" id="UP000008022"/>
    </source>
</evidence>
<keyword evidence="2" id="KW-1185">Reference proteome</keyword>
<accession>A0A0E0NHV8</accession>
<reference evidence="2" key="1">
    <citation type="submission" date="2013-06" db="EMBL/GenBank/DDBJ databases">
        <authorList>
            <person name="Zhao Q."/>
        </authorList>
    </citation>
    <scope>NUCLEOTIDE SEQUENCE</scope>
    <source>
        <strain evidence="2">cv. W1943</strain>
    </source>
</reference>
<name>A0A0E0NHV8_ORYRU</name>
<dbReference type="Proteomes" id="UP000008022">
    <property type="component" value="Unassembled WGS sequence"/>
</dbReference>